<evidence type="ECO:0000313" key="6">
    <source>
        <dbReference type="EMBL" id="RGL94799.1"/>
    </source>
</evidence>
<evidence type="ECO:0000313" key="7">
    <source>
        <dbReference type="Proteomes" id="UP000095651"/>
    </source>
</evidence>
<dbReference type="SUPFAM" id="SSF46689">
    <property type="entry name" value="Homeodomain-like"/>
    <property type="match status" value="2"/>
</dbReference>
<dbReference type="InterPro" id="IPR037923">
    <property type="entry name" value="HTH-like"/>
</dbReference>
<dbReference type="Gene3D" id="1.10.10.60">
    <property type="entry name" value="Homeodomain-like"/>
    <property type="match status" value="2"/>
</dbReference>
<dbReference type="GO" id="GO:0043565">
    <property type="term" value="F:sequence-specific DNA binding"/>
    <property type="evidence" value="ECO:0007669"/>
    <property type="project" value="InterPro"/>
</dbReference>
<dbReference type="InterPro" id="IPR009057">
    <property type="entry name" value="Homeodomain-like_sf"/>
</dbReference>
<accession>A0A174MCJ9</accession>
<dbReference type="InterPro" id="IPR003313">
    <property type="entry name" value="AraC-bd"/>
</dbReference>
<dbReference type="PROSITE" id="PS01124">
    <property type="entry name" value="HTH_ARAC_FAMILY_2"/>
    <property type="match status" value="1"/>
</dbReference>
<evidence type="ECO:0000259" key="4">
    <source>
        <dbReference type="PROSITE" id="PS01124"/>
    </source>
</evidence>
<keyword evidence="1" id="KW-0805">Transcription regulation</keyword>
<keyword evidence="3" id="KW-0804">Transcription</keyword>
<dbReference type="Proteomes" id="UP000095651">
    <property type="component" value="Unassembled WGS sequence"/>
</dbReference>
<reference evidence="6 8" key="2">
    <citation type="submission" date="2018-08" db="EMBL/GenBank/DDBJ databases">
        <title>A genome reference for cultivated species of the human gut microbiota.</title>
        <authorList>
            <person name="Zou Y."/>
            <person name="Xue W."/>
            <person name="Luo G."/>
        </authorList>
    </citation>
    <scope>NUCLEOTIDE SEQUENCE [LARGE SCALE GENOMIC DNA]</scope>
    <source>
        <strain evidence="6 8">TF05-11AC</strain>
    </source>
</reference>
<name>A0A174MCJ9_9FIRM</name>
<evidence type="ECO:0000313" key="8">
    <source>
        <dbReference type="Proteomes" id="UP000261257"/>
    </source>
</evidence>
<dbReference type="Gene3D" id="2.60.120.10">
    <property type="entry name" value="Jelly Rolls"/>
    <property type="match status" value="1"/>
</dbReference>
<dbReference type="PANTHER" id="PTHR43280:SF34">
    <property type="entry name" value="ARAC-FAMILY TRANSCRIPTIONAL REGULATOR"/>
    <property type="match status" value="1"/>
</dbReference>
<evidence type="ECO:0000256" key="3">
    <source>
        <dbReference type="ARBA" id="ARBA00023163"/>
    </source>
</evidence>
<reference evidence="5 7" key="1">
    <citation type="submission" date="2015-09" db="EMBL/GenBank/DDBJ databases">
        <authorList>
            <consortium name="Pathogen Informatics"/>
        </authorList>
    </citation>
    <scope>NUCLEOTIDE SEQUENCE [LARGE SCALE GENOMIC DNA]</scope>
    <source>
        <strain evidence="5 7">2789STDY5608850</strain>
    </source>
</reference>
<dbReference type="SUPFAM" id="SSF51215">
    <property type="entry name" value="Regulatory protein AraC"/>
    <property type="match status" value="1"/>
</dbReference>
<dbReference type="PANTHER" id="PTHR43280">
    <property type="entry name" value="ARAC-FAMILY TRANSCRIPTIONAL REGULATOR"/>
    <property type="match status" value="1"/>
</dbReference>
<dbReference type="InterPro" id="IPR018060">
    <property type="entry name" value="HTH_AraC"/>
</dbReference>
<dbReference type="RefSeq" id="WP_055660262.1">
    <property type="nucleotide sequence ID" value="NZ_CABIXC010000025.1"/>
</dbReference>
<evidence type="ECO:0000256" key="2">
    <source>
        <dbReference type="ARBA" id="ARBA00023125"/>
    </source>
</evidence>
<dbReference type="EMBL" id="CYZE01000025">
    <property type="protein sequence ID" value="CUP34093.1"/>
    <property type="molecule type" value="Genomic_DNA"/>
</dbReference>
<evidence type="ECO:0000313" key="5">
    <source>
        <dbReference type="EMBL" id="CUP34093.1"/>
    </source>
</evidence>
<dbReference type="Proteomes" id="UP000261257">
    <property type="component" value="Unassembled WGS sequence"/>
</dbReference>
<proteinExistence type="predicted"/>
<dbReference type="Pfam" id="PF12833">
    <property type="entry name" value="HTH_18"/>
    <property type="match status" value="1"/>
</dbReference>
<dbReference type="EMBL" id="QSSQ01000049">
    <property type="protein sequence ID" value="RGL94799.1"/>
    <property type="molecule type" value="Genomic_DNA"/>
</dbReference>
<feature type="domain" description="HTH araC/xylS-type" evidence="4">
    <location>
        <begin position="177"/>
        <end position="275"/>
    </location>
</feature>
<dbReference type="SMART" id="SM00342">
    <property type="entry name" value="HTH_ARAC"/>
    <property type="match status" value="1"/>
</dbReference>
<dbReference type="InterPro" id="IPR014710">
    <property type="entry name" value="RmlC-like_jellyroll"/>
</dbReference>
<organism evidence="5 7">
    <name type="scientific">Hungatella hathewayi</name>
    <dbReference type="NCBI Taxonomy" id="154046"/>
    <lineage>
        <taxon>Bacteria</taxon>
        <taxon>Bacillati</taxon>
        <taxon>Bacillota</taxon>
        <taxon>Clostridia</taxon>
        <taxon>Lachnospirales</taxon>
        <taxon>Lachnospiraceae</taxon>
        <taxon>Hungatella</taxon>
    </lineage>
</organism>
<dbReference type="AlphaFoldDB" id="A0A174MCJ9"/>
<keyword evidence="2" id="KW-0238">DNA-binding</keyword>
<dbReference type="GO" id="GO:0003700">
    <property type="term" value="F:DNA-binding transcription factor activity"/>
    <property type="evidence" value="ECO:0007669"/>
    <property type="project" value="InterPro"/>
</dbReference>
<protein>
    <submittedName>
        <fullName evidence="5">AraC family transcriptional regulator</fullName>
    </submittedName>
</protein>
<evidence type="ECO:0000256" key="1">
    <source>
        <dbReference type="ARBA" id="ARBA00023015"/>
    </source>
</evidence>
<dbReference type="Pfam" id="PF02311">
    <property type="entry name" value="AraC_binding"/>
    <property type="match status" value="1"/>
</dbReference>
<gene>
    <name evidence="5" type="primary">marA_3</name>
    <name evidence="6" type="ORF">DXC39_28760</name>
    <name evidence="5" type="ORF">ERS852407_05655</name>
</gene>
<sequence>MDHIIHEEVSENINLPAKLELVHCMPMTIPAHWHEYLEILCLIDGRLTAVIQAETYQPEPGSLLVINSNELHMTQTAGLTTYVLLQISAEQMRRFFPNFEALHFQTLITKGIQSPDQKEMFFHLDAMVSEYEKQADGYQLLVTAHLYEFLYYLYRCCSHWNESGGDDDSSRDMKRIAGIMDYVRRNFRRPLTLNDAAASQGLSREYFCRLFKKYTGQTFLAYVNSVRTMNFYEELLRSDESITQLMVQNGLTNYKVFMRVFKEMYGTTPQKIRKSAAKSAAKNAAESLFTP</sequence>